<reference evidence="1 2" key="1">
    <citation type="submission" date="2019-01" db="EMBL/GenBank/DDBJ databases">
        <title>Draft genome sequences of Candidatus Mycoplasma haemohominis SWG34-3 identified from a patient with pyrexia, anemia and liver dysfunction.</title>
        <authorList>
            <person name="Sekizuka T."/>
            <person name="Hattori N."/>
            <person name="Katano H."/>
            <person name="Takuma T."/>
            <person name="Ito T."/>
            <person name="Arai N."/>
            <person name="Yanai R."/>
            <person name="Ishii S."/>
            <person name="Miura Y."/>
            <person name="Tokunaga T."/>
            <person name="Watanabe H."/>
            <person name="Nomura N."/>
            <person name="Eguchi J."/>
            <person name="Arai T."/>
            <person name="Hasegawa H."/>
            <person name="Nakamaki T."/>
            <person name="Wakita T."/>
            <person name="Niki Y."/>
            <person name="Kuroda M."/>
        </authorList>
    </citation>
    <scope>NUCLEOTIDE SEQUENCE [LARGE SCALE GENOMIC DNA]</scope>
    <source>
        <strain evidence="1">SWG34-3</strain>
    </source>
</reference>
<comment type="caution">
    <text evidence="1">The sequence shown here is derived from an EMBL/GenBank/DDBJ whole genome shotgun (WGS) entry which is preliminary data.</text>
</comment>
<dbReference type="Proteomes" id="UP000324831">
    <property type="component" value="Unassembled WGS sequence"/>
</dbReference>
<accession>A0A478FR99</accession>
<evidence type="ECO:0000313" key="2">
    <source>
        <dbReference type="Proteomes" id="UP000324831"/>
    </source>
</evidence>
<gene>
    <name evidence="1" type="ORF">MHSWG343_05310</name>
</gene>
<dbReference type="AlphaFoldDB" id="A0A478FR99"/>
<dbReference type="EMBL" id="BIMN01000002">
    <property type="protein sequence ID" value="GCE63534.1"/>
    <property type="molecule type" value="Genomic_DNA"/>
</dbReference>
<organism evidence="1 2">
    <name type="scientific">Candidatus Mycoplasma haematohominis</name>
    <dbReference type="NCBI Taxonomy" id="1494318"/>
    <lineage>
        <taxon>Bacteria</taxon>
        <taxon>Bacillati</taxon>
        <taxon>Mycoplasmatota</taxon>
        <taxon>Mollicutes</taxon>
        <taxon>Mycoplasmataceae</taxon>
        <taxon>Mycoplasma</taxon>
    </lineage>
</organism>
<name>A0A478FR99_9MOLU</name>
<protein>
    <submittedName>
        <fullName evidence="1">Uncharacterized protein</fullName>
    </submittedName>
</protein>
<proteinExistence type="predicted"/>
<sequence length="148" mass="17231">MNTPKKPEFKSAKAQKIILELEELFDPDLFDFKTSRYIERFHGKFVVKGNGCDIPLVKKGFMPFAFFCKKEIRWGSRLVYLESPPHLKEFIGVYVVCYVGGWIWSEKKIEDVFKTGNTVDLIGGWGRFVEWKGRMPGRFFAFSVMSVL</sequence>
<evidence type="ECO:0000313" key="1">
    <source>
        <dbReference type="EMBL" id="GCE63534.1"/>
    </source>
</evidence>